<protein>
    <submittedName>
        <fullName evidence="2">DUF1501 domain-containing protein</fullName>
    </submittedName>
</protein>
<dbReference type="AlphaFoldDB" id="A0A7M2X3P2"/>
<dbReference type="PROSITE" id="PS51318">
    <property type="entry name" value="TAT"/>
    <property type="match status" value="1"/>
</dbReference>
<dbReference type="PANTHER" id="PTHR43737:SF1">
    <property type="entry name" value="DUF1501 DOMAIN-CONTAINING PROTEIN"/>
    <property type="match status" value="1"/>
</dbReference>
<dbReference type="Pfam" id="PF07394">
    <property type="entry name" value="DUF1501"/>
    <property type="match status" value="1"/>
</dbReference>
<dbReference type="InterPro" id="IPR017850">
    <property type="entry name" value="Alkaline_phosphatase_core_sf"/>
</dbReference>
<name>A0A7M2X3P2_9BACT</name>
<gene>
    <name evidence="2" type="ORF">IPV69_10095</name>
</gene>
<reference evidence="2 3" key="1">
    <citation type="submission" date="2020-10" db="EMBL/GenBank/DDBJ databases">
        <title>Wide distribution of Phycisphaera-like planctomycetes from WD2101 soil group in peatlands and genome analysis of the first cultivated representative.</title>
        <authorList>
            <person name="Dedysh S.N."/>
            <person name="Beletsky A.V."/>
            <person name="Ivanova A."/>
            <person name="Kulichevskaya I.S."/>
            <person name="Suzina N.E."/>
            <person name="Philippov D.A."/>
            <person name="Rakitin A.L."/>
            <person name="Mardanov A.V."/>
            <person name="Ravin N.V."/>
        </authorList>
    </citation>
    <scope>NUCLEOTIDE SEQUENCE [LARGE SCALE GENOMIC DNA]</scope>
    <source>
        <strain evidence="2 3">M1803</strain>
    </source>
</reference>
<dbReference type="InterPro" id="IPR006311">
    <property type="entry name" value="TAT_signal"/>
</dbReference>
<sequence length="465" mass="50297">MLSRRAALKSASAGFGYLAFAGLSAFAADKEVKANPLAPKSPHFPGKAKRVIFLCMDGGPSHVDTFDYKPKLATSSGQSFGDGFRRGNLLASPFAFKQHGKSGLWISELFPEVAKHADDLCIMNSMQTDLPNHPQAFVQMHTGVFNFKRPSLGAWTLYGLGTQNADLPGFITLSPPANNGGPNNYGAAFLPAIYQGTRIGTSRGFGGGGGPGQPGGGEATVANTKNPRRGAAAQRLQLDFLQSLNKSALDREQVAPEVEGVIESYELAFRMQGALPDLMDLKTESAATRSMYGIGDRETDEFGKQCLLARRFAEAGVRFIEITKSGWDQHRDLKNAMERNCGGIDKPIAGLLADLKSRDMLKDTLVIWGGEFGRTPYAQGTDGRDHNAKGYSMWMAGGGVNAGQMFGKTDDFGYEAVENKIHTHDWHATILHLLGLDHTKLTYRYAGRDMRLTDVKGNVVKGIVS</sequence>
<dbReference type="InterPro" id="IPR010869">
    <property type="entry name" value="DUF1501"/>
</dbReference>
<keyword evidence="3" id="KW-1185">Reference proteome</keyword>
<keyword evidence="1" id="KW-0732">Signal</keyword>
<evidence type="ECO:0000313" key="3">
    <source>
        <dbReference type="Proteomes" id="UP000593765"/>
    </source>
</evidence>
<evidence type="ECO:0000313" key="2">
    <source>
        <dbReference type="EMBL" id="QOV92386.1"/>
    </source>
</evidence>
<feature type="signal peptide" evidence="1">
    <location>
        <begin position="1"/>
        <end position="27"/>
    </location>
</feature>
<dbReference type="SUPFAM" id="SSF53649">
    <property type="entry name" value="Alkaline phosphatase-like"/>
    <property type="match status" value="1"/>
</dbReference>
<organism evidence="2 3">
    <name type="scientific">Humisphaera borealis</name>
    <dbReference type="NCBI Taxonomy" id="2807512"/>
    <lineage>
        <taxon>Bacteria</taxon>
        <taxon>Pseudomonadati</taxon>
        <taxon>Planctomycetota</taxon>
        <taxon>Phycisphaerae</taxon>
        <taxon>Tepidisphaerales</taxon>
        <taxon>Tepidisphaeraceae</taxon>
        <taxon>Humisphaera</taxon>
    </lineage>
</organism>
<evidence type="ECO:0000256" key="1">
    <source>
        <dbReference type="SAM" id="SignalP"/>
    </source>
</evidence>
<feature type="chain" id="PRO_5034503076" evidence="1">
    <location>
        <begin position="28"/>
        <end position="465"/>
    </location>
</feature>
<proteinExistence type="predicted"/>
<dbReference type="Proteomes" id="UP000593765">
    <property type="component" value="Chromosome"/>
</dbReference>
<dbReference type="KEGG" id="hbs:IPV69_10095"/>
<dbReference type="PANTHER" id="PTHR43737">
    <property type="entry name" value="BLL7424 PROTEIN"/>
    <property type="match status" value="1"/>
</dbReference>
<accession>A0A7M2X3P2</accession>
<dbReference type="EMBL" id="CP063458">
    <property type="protein sequence ID" value="QOV92386.1"/>
    <property type="molecule type" value="Genomic_DNA"/>
</dbReference>